<evidence type="ECO:0000313" key="1">
    <source>
        <dbReference type="EMBL" id="MFC5062740.1"/>
    </source>
</evidence>
<accession>A0ABV9YMI8</accession>
<organism evidence="1 2">
    <name type="scientific">Actinomycetospora atypica</name>
    <dbReference type="NCBI Taxonomy" id="1290095"/>
    <lineage>
        <taxon>Bacteria</taxon>
        <taxon>Bacillati</taxon>
        <taxon>Actinomycetota</taxon>
        <taxon>Actinomycetes</taxon>
        <taxon>Pseudonocardiales</taxon>
        <taxon>Pseudonocardiaceae</taxon>
        <taxon>Actinomycetospora</taxon>
    </lineage>
</organism>
<sequence>MSEHAARRMWQLYEPLHALTYFAPGALRAAEPLGPGFWSRYVAQRAAPLGPAPSAVVTAAFGGFAPDRIADALEAVTATPTEALTVRLRGIDAAFGDLAERTDLPDDAAMAEAADLAWTAARACEDAGRVLGAANRALPRPGAPHLALWQAATTLREHRGDGHLAALAVHGVSPAESHVLKVLAGEAGERDLRLGRRVPDEVWEAARARLADVDAPALHAAVEDATDRAAAGPWEALGPEATDRLATLLAPVTEACWSVVPPVNPIGLPR</sequence>
<reference evidence="2" key="1">
    <citation type="journal article" date="2019" name="Int. J. Syst. Evol. Microbiol.">
        <title>The Global Catalogue of Microorganisms (GCM) 10K type strain sequencing project: providing services to taxonomists for standard genome sequencing and annotation.</title>
        <authorList>
            <consortium name="The Broad Institute Genomics Platform"/>
            <consortium name="The Broad Institute Genome Sequencing Center for Infectious Disease"/>
            <person name="Wu L."/>
            <person name="Ma J."/>
        </authorList>
    </citation>
    <scope>NUCLEOTIDE SEQUENCE [LARGE SCALE GENOMIC DNA]</scope>
    <source>
        <strain evidence="2">CGMCC 4.7093</strain>
    </source>
</reference>
<evidence type="ECO:0000313" key="2">
    <source>
        <dbReference type="Proteomes" id="UP001595947"/>
    </source>
</evidence>
<dbReference type="RefSeq" id="WP_378036089.1">
    <property type="nucleotide sequence ID" value="NZ_JBHSIV010000009.1"/>
</dbReference>
<name>A0ABV9YMI8_9PSEU</name>
<keyword evidence="2" id="KW-1185">Reference proteome</keyword>
<protein>
    <recommendedName>
        <fullName evidence="3">SalK</fullName>
    </recommendedName>
</protein>
<gene>
    <name evidence="1" type="ORF">ACFPBZ_11030</name>
</gene>
<evidence type="ECO:0008006" key="3">
    <source>
        <dbReference type="Google" id="ProtNLM"/>
    </source>
</evidence>
<dbReference type="InterPro" id="IPR054058">
    <property type="entry name" value="HTH_67"/>
</dbReference>
<dbReference type="EMBL" id="JBHSIV010000009">
    <property type="protein sequence ID" value="MFC5062740.1"/>
    <property type="molecule type" value="Genomic_DNA"/>
</dbReference>
<proteinExistence type="predicted"/>
<dbReference type="Proteomes" id="UP001595947">
    <property type="component" value="Unassembled WGS sequence"/>
</dbReference>
<dbReference type="NCBIfam" id="NF047719">
    <property type="entry name" value="SCO6745_fam_HTH"/>
    <property type="match status" value="1"/>
</dbReference>
<dbReference type="Pfam" id="PF21863">
    <property type="entry name" value="HTH_67"/>
    <property type="match status" value="1"/>
</dbReference>
<comment type="caution">
    <text evidence="1">The sequence shown here is derived from an EMBL/GenBank/DDBJ whole genome shotgun (WGS) entry which is preliminary data.</text>
</comment>